<sequence>MRASNKWDESIDKKNIKELKKIVYKVGWPDKKLVGVKAALGAWLIVQHGVFNIEFQKYCLGLLKKAVADKKMPQFTVPFLIDRIKMVEGKPQLFGTQFFKKTRSGKLHLWKIYNKKGIDKRRKKCGLEPLKNHKMVDQRIRYKYY</sequence>
<dbReference type="InterPro" id="IPR046732">
    <property type="entry name" value="DUF6624"/>
</dbReference>
<organism evidence="1 2">
    <name type="scientific">Candidatus Yanofskybacteria bacterium GW2011_GWB1_45_11</name>
    <dbReference type="NCBI Taxonomy" id="1619026"/>
    <lineage>
        <taxon>Bacteria</taxon>
        <taxon>Candidatus Yanofskyibacteriota</taxon>
    </lineage>
</organism>
<accession>A0A0G1L3I1</accession>
<dbReference type="Pfam" id="PF20329">
    <property type="entry name" value="DUF6624"/>
    <property type="match status" value="1"/>
</dbReference>
<protein>
    <submittedName>
        <fullName evidence="1">Uncharacterized protein</fullName>
    </submittedName>
</protein>
<proteinExistence type="predicted"/>
<evidence type="ECO:0000313" key="2">
    <source>
        <dbReference type="Proteomes" id="UP000034368"/>
    </source>
</evidence>
<dbReference type="EMBL" id="LCKD01000002">
    <property type="protein sequence ID" value="KKT90398.1"/>
    <property type="molecule type" value="Genomic_DNA"/>
</dbReference>
<dbReference type="AlphaFoldDB" id="A0A0G1L3I1"/>
<gene>
    <name evidence="1" type="ORF">UW90_C0002G0047</name>
</gene>
<evidence type="ECO:0000313" key="1">
    <source>
        <dbReference type="EMBL" id="KKT90398.1"/>
    </source>
</evidence>
<comment type="caution">
    <text evidence="1">The sequence shown here is derived from an EMBL/GenBank/DDBJ whole genome shotgun (WGS) entry which is preliminary data.</text>
</comment>
<reference evidence="1 2" key="1">
    <citation type="journal article" date="2015" name="Nature">
        <title>rRNA introns, odd ribosomes, and small enigmatic genomes across a large radiation of phyla.</title>
        <authorList>
            <person name="Brown C.T."/>
            <person name="Hug L.A."/>
            <person name="Thomas B.C."/>
            <person name="Sharon I."/>
            <person name="Castelle C.J."/>
            <person name="Singh A."/>
            <person name="Wilkins M.J."/>
            <person name="Williams K.H."/>
            <person name="Banfield J.F."/>
        </authorList>
    </citation>
    <scope>NUCLEOTIDE SEQUENCE [LARGE SCALE GENOMIC DNA]</scope>
</reference>
<dbReference type="Proteomes" id="UP000034368">
    <property type="component" value="Unassembled WGS sequence"/>
</dbReference>
<name>A0A0G1L3I1_9BACT</name>